<dbReference type="InterPro" id="IPR041347">
    <property type="entry name" value="MftR_C"/>
</dbReference>
<keyword evidence="3" id="KW-0804">Transcription</keyword>
<evidence type="ECO:0000256" key="3">
    <source>
        <dbReference type="ARBA" id="ARBA00023163"/>
    </source>
</evidence>
<name>A0A239N660_9ACTN</name>
<keyword evidence="2 4" id="KW-0238">DNA-binding</keyword>
<sequence length="199" mass="21794">MSGGERAGLRERTRRAVRAELSALAVELFLERGYERTTVEDIATAAGMSRRSFFRYFPSKEDVVFGEAGDVAERVADAIRDRPGEEAPWACLRAVLREWQDAIHTVDLRTLRLIEEAPALRARLHAERDRMRELVSAALREHPGGVDAFTADLLTGAAAAALDAADREWLRSGGTADRAALLDRAFGVLSLPGEGRPGP</sequence>
<dbReference type="RefSeq" id="WP_089329382.1">
    <property type="nucleotide sequence ID" value="NZ_FZOR01000036.1"/>
</dbReference>
<accession>A0A239N660</accession>
<dbReference type="PROSITE" id="PS50977">
    <property type="entry name" value="HTH_TETR_2"/>
    <property type="match status" value="1"/>
</dbReference>
<evidence type="ECO:0000256" key="4">
    <source>
        <dbReference type="PROSITE-ProRule" id="PRU00335"/>
    </source>
</evidence>
<evidence type="ECO:0000313" key="6">
    <source>
        <dbReference type="EMBL" id="SNT49668.1"/>
    </source>
</evidence>
<dbReference type="Gene3D" id="1.10.10.60">
    <property type="entry name" value="Homeodomain-like"/>
    <property type="match status" value="1"/>
</dbReference>
<proteinExistence type="predicted"/>
<evidence type="ECO:0000313" key="7">
    <source>
        <dbReference type="Proteomes" id="UP000198318"/>
    </source>
</evidence>
<dbReference type="PANTHER" id="PTHR30055:SF238">
    <property type="entry name" value="MYCOFACTOCIN BIOSYNTHESIS TRANSCRIPTIONAL REGULATOR MFTR-RELATED"/>
    <property type="match status" value="1"/>
</dbReference>
<keyword evidence="7" id="KW-1185">Reference proteome</keyword>
<dbReference type="Proteomes" id="UP000198318">
    <property type="component" value="Unassembled WGS sequence"/>
</dbReference>
<dbReference type="SUPFAM" id="SSF46689">
    <property type="entry name" value="Homeodomain-like"/>
    <property type="match status" value="1"/>
</dbReference>
<dbReference type="InterPro" id="IPR001647">
    <property type="entry name" value="HTH_TetR"/>
</dbReference>
<feature type="domain" description="HTH tetR-type" evidence="5">
    <location>
        <begin position="15"/>
        <end position="75"/>
    </location>
</feature>
<feature type="DNA-binding region" description="H-T-H motif" evidence="4">
    <location>
        <begin position="38"/>
        <end position="57"/>
    </location>
</feature>
<dbReference type="GO" id="GO:0003700">
    <property type="term" value="F:DNA-binding transcription factor activity"/>
    <property type="evidence" value="ECO:0007669"/>
    <property type="project" value="TreeGrafter"/>
</dbReference>
<dbReference type="PANTHER" id="PTHR30055">
    <property type="entry name" value="HTH-TYPE TRANSCRIPTIONAL REGULATOR RUTR"/>
    <property type="match status" value="1"/>
</dbReference>
<keyword evidence="1" id="KW-0805">Transcription regulation</keyword>
<evidence type="ECO:0000256" key="2">
    <source>
        <dbReference type="ARBA" id="ARBA00023125"/>
    </source>
</evidence>
<dbReference type="InterPro" id="IPR050109">
    <property type="entry name" value="HTH-type_TetR-like_transc_reg"/>
</dbReference>
<dbReference type="EMBL" id="FZOR01000036">
    <property type="protein sequence ID" value="SNT49668.1"/>
    <property type="molecule type" value="Genomic_DNA"/>
</dbReference>
<evidence type="ECO:0000256" key="1">
    <source>
        <dbReference type="ARBA" id="ARBA00023015"/>
    </source>
</evidence>
<dbReference type="PRINTS" id="PR00455">
    <property type="entry name" value="HTHTETR"/>
</dbReference>
<dbReference type="AlphaFoldDB" id="A0A239N660"/>
<gene>
    <name evidence="6" type="ORF">SAMN05443665_10364</name>
</gene>
<dbReference type="Pfam" id="PF00440">
    <property type="entry name" value="TetR_N"/>
    <property type="match status" value="1"/>
</dbReference>
<reference evidence="6 7" key="1">
    <citation type="submission" date="2017-06" db="EMBL/GenBank/DDBJ databases">
        <authorList>
            <person name="Kim H.J."/>
            <person name="Triplett B.A."/>
        </authorList>
    </citation>
    <scope>NUCLEOTIDE SEQUENCE [LARGE SCALE GENOMIC DNA]</scope>
    <source>
        <strain evidence="6 7">DSM 44715</strain>
    </source>
</reference>
<dbReference type="OrthoDB" id="8688418at2"/>
<dbReference type="Pfam" id="PF17754">
    <property type="entry name" value="TetR_C_14"/>
    <property type="match status" value="1"/>
</dbReference>
<evidence type="ECO:0000259" key="5">
    <source>
        <dbReference type="PROSITE" id="PS50977"/>
    </source>
</evidence>
<dbReference type="Gene3D" id="1.10.357.10">
    <property type="entry name" value="Tetracycline Repressor, domain 2"/>
    <property type="match status" value="1"/>
</dbReference>
<dbReference type="InterPro" id="IPR009057">
    <property type="entry name" value="Homeodomain-like_sf"/>
</dbReference>
<dbReference type="GO" id="GO:0000976">
    <property type="term" value="F:transcription cis-regulatory region binding"/>
    <property type="evidence" value="ECO:0007669"/>
    <property type="project" value="TreeGrafter"/>
</dbReference>
<protein>
    <submittedName>
        <fullName evidence="6">Transcriptional regulator, TetR family</fullName>
    </submittedName>
</protein>
<organism evidence="6 7">
    <name type="scientific">Actinomadura meyerae</name>
    <dbReference type="NCBI Taxonomy" id="240840"/>
    <lineage>
        <taxon>Bacteria</taxon>
        <taxon>Bacillati</taxon>
        <taxon>Actinomycetota</taxon>
        <taxon>Actinomycetes</taxon>
        <taxon>Streptosporangiales</taxon>
        <taxon>Thermomonosporaceae</taxon>
        <taxon>Actinomadura</taxon>
    </lineage>
</organism>